<dbReference type="GO" id="GO:0036376">
    <property type="term" value="P:sodium ion export across plasma membrane"/>
    <property type="evidence" value="ECO:0007669"/>
    <property type="project" value="UniProtKB-ARBA"/>
</dbReference>
<comment type="pathway">
    <text evidence="15">Metabolic intermediate biosynthesis; (R)-mevalonate biosynthesis; (R)-mevalonate from acetyl-CoA: step 3/3.</text>
</comment>
<dbReference type="CDD" id="cd00643">
    <property type="entry name" value="HMG-CoA_reductase_classI"/>
    <property type="match status" value="1"/>
</dbReference>
<dbReference type="GO" id="GO:0015936">
    <property type="term" value="P:coenzyme A metabolic process"/>
    <property type="evidence" value="ECO:0007669"/>
    <property type="project" value="InterPro"/>
</dbReference>
<evidence type="ECO:0000313" key="18">
    <source>
        <dbReference type="EMBL" id="GAA97563.1"/>
    </source>
</evidence>
<feature type="compositionally biased region" description="Low complexity" evidence="16">
    <location>
        <begin position="517"/>
        <end position="532"/>
    </location>
</feature>
<feature type="transmembrane region" description="Helical" evidence="15">
    <location>
        <begin position="12"/>
        <end position="32"/>
    </location>
</feature>
<comment type="catalytic activity">
    <reaction evidence="15">
        <text>(R)-mevalonate + 2 NADP(+) + CoA = (3S)-3-hydroxy-3-methylglutaryl-CoA + 2 NADPH + 2 H(+)</text>
        <dbReference type="Rhea" id="RHEA:15989"/>
        <dbReference type="ChEBI" id="CHEBI:15378"/>
        <dbReference type="ChEBI" id="CHEBI:36464"/>
        <dbReference type="ChEBI" id="CHEBI:43074"/>
        <dbReference type="ChEBI" id="CHEBI:57287"/>
        <dbReference type="ChEBI" id="CHEBI:57783"/>
        <dbReference type="ChEBI" id="CHEBI:58349"/>
        <dbReference type="EC" id="1.1.1.34"/>
    </reaction>
</comment>
<feature type="compositionally biased region" description="Low complexity" evidence="16">
    <location>
        <begin position="442"/>
        <end position="452"/>
    </location>
</feature>
<evidence type="ECO:0000256" key="3">
    <source>
        <dbReference type="ARBA" id="ARBA00007661"/>
    </source>
</evidence>
<dbReference type="GO" id="GO:0006696">
    <property type="term" value="P:ergosterol biosynthetic process"/>
    <property type="evidence" value="ECO:0007669"/>
    <property type="project" value="TreeGrafter"/>
</dbReference>
<dbReference type="FunFam" id="3.30.70.420:FF:000001">
    <property type="entry name" value="3-hydroxy-3-methylglutaryl coenzyme A reductase"/>
    <property type="match status" value="1"/>
</dbReference>
<keyword evidence="14" id="KW-0739">Sodium transport</keyword>
<evidence type="ECO:0000313" key="19">
    <source>
        <dbReference type="Proteomes" id="UP000009131"/>
    </source>
</evidence>
<comment type="caution">
    <text evidence="15">Lacks conserved residue(s) required for the propagation of feature annotation.</text>
</comment>
<organism evidence="18 19">
    <name type="scientific">Mixia osmundae (strain CBS 9802 / IAM 14324 / JCM 22182 / KY 12970)</name>
    <dbReference type="NCBI Taxonomy" id="764103"/>
    <lineage>
        <taxon>Eukaryota</taxon>
        <taxon>Fungi</taxon>
        <taxon>Dikarya</taxon>
        <taxon>Basidiomycota</taxon>
        <taxon>Pucciniomycotina</taxon>
        <taxon>Mixiomycetes</taxon>
        <taxon>Mixiales</taxon>
        <taxon>Mixiaceae</taxon>
        <taxon>Mixia</taxon>
    </lineage>
</organism>
<feature type="transmembrane region" description="Helical" evidence="15">
    <location>
        <begin position="255"/>
        <end position="273"/>
    </location>
</feature>
<name>G7E403_MIXOS</name>
<feature type="region of interest" description="Disordered" evidence="16">
    <location>
        <begin position="830"/>
        <end position="850"/>
    </location>
</feature>
<feature type="transmembrane region" description="Helical" evidence="15">
    <location>
        <begin position="372"/>
        <end position="389"/>
    </location>
</feature>
<dbReference type="InterPro" id="IPR023076">
    <property type="entry name" value="HMG_CoA_Rdtase_CS"/>
</dbReference>
<dbReference type="EC" id="1.1.1.34" evidence="15"/>
<evidence type="ECO:0000256" key="1">
    <source>
        <dbReference type="ARBA" id="ARBA00004477"/>
    </source>
</evidence>
<feature type="transmembrane region" description="Helical" evidence="15">
    <location>
        <begin position="410"/>
        <end position="432"/>
    </location>
</feature>
<feature type="domain" description="SSD" evidence="17">
    <location>
        <begin position="917"/>
        <end position="1126"/>
    </location>
</feature>
<feature type="region of interest" description="Disordered" evidence="16">
    <location>
        <begin position="442"/>
        <end position="557"/>
    </location>
</feature>
<dbReference type="PANTHER" id="PTHR10572">
    <property type="entry name" value="3-HYDROXY-3-METHYLGLUTARYL-COENZYME A REDUCTASE"/>
    <property type="match status" value="1"/>
</dbReference>
<feature type="compositionally biased region" description="Polar residues" evidence="16">
    <location>
        <begin position="1455"/>
        <end position="1469"/>
    </location>
</feature>
<evidence type="ECO:0000256" key="14">
    <source>
        <dbReference type="ARBA" id="ARBA00023201"/>
    </source>
</evidence>
<evidence type="ECO:0000256" key="10">
    <source>
        <dbReference type="ARBA" id="ARBA00023002"/>
    </source>
</evidence>
<feature type="transmembrane region" description="Helical" evidence="15">
    <location>
        <begin position="1104"/>
        <end position="1128"/>
    </location>
</feature>
<dbReference type="Gene3D" id="3.30.70.420">
    <property type="entry name" value="Hydroxymethylglutaryl-CoA reductase, class I/II, NAD/NADP-binding domain"/>
    <property type="match status" value="1"/>
</dbReference>
<comment type="similarity">
    <text evidence="3 15">Belongs to the HMG-CoA reductase family.</text>
</comment>
<dbReference type="eggNOG" id="KOG2480">
    <property type="taxonomic scope" value="Eukaryota"/>
</dbReference>
<keyword evidence="19" id="KW-1185">Reference proteome</keyword>
<evidence type="ECO:0000256" key="12">
    <source>
        <dbReference type="ARBA" id="ARBA00023065"/>
    </source>
</evidence>
<dbReference type="PROSITE" id="PS50156">
    <property type="entry name" value="SSD"/>
    <property type="match status" value="1"/>
</dbReference>
<dbReference type="InterPro" id="IPR002202">
    <property type="entry name" value="HMG_CoA_Rdtase"/>
</dbReference>
<evidence type="ECO:0000256" key="8">
    <source>
        <dbReference type="ARBA" id="ARBA00022857"/>
    </source>
</evidence>
<accession>G7E403</accession>
<evidence type="ECO:0000256" key="6">
    <source>
        <dbReference type="ARBA" id="ARBA00022692"/>
    </source>
</evidence>
<keyword evidence="4" id="KW-0813">Transport</keyword>
<feature type="transmembrane region" description="Helical" evidence="15">
    <location>
        <begin position="110"/>
        <end position="131"/>
    </location>
</feature>
<dbReference type="UniPathway" id="UPA00058">
    <property type="reaction ID" value="UER00103"/>
</dbReference>
<feature type="transmembrane region" description="Helical" evidence="15">
    <location>
        <begin position="337"/>
        <end position="360"/>
    </location>
</feature>
<keyword evidence="6 15" id="KW-0812">Transmembrane</keyword>
<evidence type="ECO:0000256" key="15">
    <source>
        <dbReference type="RuleBase" id="RU361219"/>
    </source>
</evidence>
<evidence type="ECO:0000256" key="4">
    <source>
        <dbReference type="ARBA" id="ARBA00022448"/>
    </source>
</evidence>
<feature type="transmembrane region" description="Helical" evidence="15">
    <location>
        <begin position="81"/>
        <end position="103"/>
    </location>
</feature>
<feature type="compositionally biased region" description="Low complexity" evidence="16">
    <location>
        <begin position="1475"/>
        <end position="1491"/>
    </location>
</feature>
<dbReference type="STRING" id="764103.G7E403"/>
<comment type="similarity">
    <text evidence="2">Belongs to the fungal Na(+)/H(+) exchanger family.</text>
</comment>
<dbReference type="RefSeq" id="XP_014570652.1">
    <property type="nucleotide sequence ID" value="XM_014715166.1"/>
</dbReference>
<dbReference type="GO" id="GO:0008299">
    <property type="term" value="P:isoprenoid biosynthetic process"/>
    <property type="evidence" value="ECO:0007669"/>
    <property type="project" value="InterPro"/>
</dbReference>
<keyword evidence="5" id="KW-0050">Antiport</keyword>
<dbReference type="GO" id="GO:0005789">
    <property type="term" value="C:endoplasmic reticulum membrane"/>
    <property type="evidence" value="ECO:0007669"/>
    <property type="project" value="UniProtKB-SubCell"/>
</dbReference>
<dbReference type="Proteomes" id="UP000009131">
    <property type="component" value="Unassembled WGS sequence"/>
</dbReference>
<protein>
    <recommendedName>
        <fullName evidence="15">3-hydroxy-3-methylglutaryl coenzyme A reductase</fullName>
        <shortName evidence="15">HMG-CoA reductase</shortName>
        <ecNumber evidence="15">1.1.1.34</ecNumber>
    </recommendedName>
</protein>
<dbReference type="InterPro" id="IPR000731">
    <property type="entry name" value="SSD"/>
</dbReference>
<evidence type="ECO:0000256" key="13">
    <source>
        <dbReference type="ARBA" id="ARBA00023136"/>
    </source>
</evidence>
<dbReference type="GO" id="GO:0005778">
    <property type="term" value="C:peroxisomal membrane"/>
    <property type="evidence" value="ECO:0007669"/>
    <property type="project" value="TreeGrafter"/>
</dbReference>
<keyword evidence="10 15" id="KW-0560">Oxidoreductase</keyword>
<keyword evidence="12" id="KW-0406">Ion transport</keyword>
<dbReference type="InterPro" id="IPR023282">
    <property type="entry name" value="HMG_CoA_Rdtase_N"/>
</dbReference>
<dbReference type="PRINTS" id="PR00071">
    <property type="entry name" value="HMGCOARDTASE"/>
</dbReference>
<dbReference type="InterPro" id="IPR006153">
    <property type="entry name" value="Cation/H_exchanger_TM"/>
</dbReference>
<feature type="transmembrane region" description="Helical" evidence="15">
    <location>
        <begin position="916"/>
        <end position="937"/>
    </location>
</feature>
<evidence type="ECO:0000256" key="2">
    <source>
        <dbReference type="ARBA" id="ARBA00005248"/>
    </source>
</evidence>
<dbReference type="NCBIfam" id="TIGR00533">
    <property type="entry name" value="HMG_CoA_R_NADP"/>
    <property type="match status" value="1"/>
</dbReference>
<dbReference type="InterPro" id="IPR023074">
    <property type="entry name" value="HMG_CoA_Rdtase_cat_sf"/>
</dbReference>
<feature type="transmembrane region" description="Helical" evidence="15">
    <location>
        <begin position="214"/>
        <end position="235"/>
    </location>
</feature>
<feature type="transmembrane region" description="Helical" evidence="15">
    <location>
        <begin position="306"/>
        <end position="325"/>
    </location>
</feature>
<dbReference type="PROSITE" id="PS00318">
    <property type="entry name" value="HMG_COA_REDUCTASE_2"/>
    <property type="match status" value="1"/>
</dbReference>
<gene>
    <name evidence="18" type="primary">Mo04241</name>
    <name evidence="18" type="ORF">E5Q_04241</name>
</gene>
<dbReference type="HOGENOM" id="CLU_001734_1_0_1"/>
<dbReference type="SUPFAM" id="SSF55035">
    <property type="entry name" value="NAD-binding domain of HMG-CoA reductase"/>
    <property type="match status" value="1"/>
</dbReference>
<feature type="region of interest" description="Disordered" evidence="16">
    <location>
        <begin position="1413"/>
        <end position="1504"/>
    </location>
</feature>
<keyword evidence="13 15" id="KW-0472">Membrane</keyword>
<feature type="compositionally biased region" description="Basic and acidic residues" evidence="16">
    <location>
        <begin position="533"/>
        <end position="557"/>
    </location>
</feature>
<evidence type="ECO:0000256" key="11">
    <source>
        <dbReference type="ARBA" id="ARBA00023053"/>
    </source>
</evidence>
<dbReference type="Pfam" id="PF00999">
    <property type="entry name" value="Na_H_Exchanger"/>
    <property type="match status" value="1"/>
</dbReference>
<dbReference type="GO" id="GO:0004420">
    <property type="term" value="F:hydroxymethylglutaryl-CoA reductase (NADPH) activity"/>
    <property type="evidence" value="ECO:0007669"/>
    <property type="project" value="UniProtKB-EC"/>
</dbReference>
<keyword evidence="7 15" id="KW-0256">Endoplasmic reticulum</keyword>
<dbReference type="FunFam" id="1.10.3270.10:FF:000001">
    <property type="entry name" value="3-hydroxy-3-methylglutaryl coenzyme A reductase"/>
    <property type="match status" value="1"/>
</dbReference>
<dbReference type="OrthoDB" id="310654at2759"/>
<comment type="caution">
    <text evidence="18">The sequence shown here is derived from an EMBL/GenBank/DDBJ whole genome shotgun (WGS) entry which is preliminary data.</text>
</comment>
<feature type="transmembrane region" description="Helical" evidence="15">
    <location>
        <begin position="39"/>
        <end position="61"/>
    </location>
</feature>
<keyword evidence="11" id="KW-0915">Sodium</keyword>
<dbReference type="PROSITE" id="PS00066">
    <property type="entry name" value="HMG_COA_REDUCTASE_1"/>
    <property type="match status" value="1"/>
</dbReference>
<dbReference type="PROSITE" id="PS50065">
    <property type="entry name" value="HMG_COA_REDUCTASE_4"/>
    <property type="match status" value="1"/>
</dbReference>
<sequence length="2014" mass="216581">MGVITIETDVDSISTALAVLGFYIVIIGLGSYTLKEKLYLSDALIAIIVGIIVGPIGTNWISPWIWSDYDEELRNKITYEFMRIVIGIQVLFCGISLPGKYLLKAWKSLAMILLPVMTAAWFVSSLIIWGLVPGLTFLEALCIGACLAPTDPVLSNSALKGRFAEKHVPTHLRNFLAAESGANDGLGFPFIFLAIDLMKRRVEGHTIAEGLQQWIVATWVYQIVISCLAGVIIGWGASKTLQEARKRQFIDHESFLSYGFGLAFFTLGVQGLMGSDDILCAFIVGNAFTWDDVYRRETEDHSFQDLIESLVNSAVFIYIGTILPWSDFGNMAFQLTAWRLVVVAILILLIRRLPWVLLTYPWIPDIVDAREAVFAGFFGPMGVGAVYYAQVALRELPEERTHLREVIVPTVYMVVLCSVIVHGTTLPISSFGTKVVTRTLSTFSTSSGSGTRANSDVESGPLTPTLKDGQEHTHEVPKNGFFGDGDHDHRTASRPHGAAKAGAGSGGGASGEDRRVAFAGDEAGSSGSSETATGHDQEAKEHPHSKDMKEAIGRRNDEDEVYREGKFVVIECKDGTVRKELASDYDRENAQSGEDSSGQRKHVLVPSKMIAMPLRRISLVASKHPIELVVLGFILVTLSYFQVVRIVRTSEFLRQPDQATGAHTAVGQDPKSWHERLITFEKTSGQSFWAQVSASPALSDDQIVVQEVVVALDRAGQPTPTSPDQETFEAYLDSLASVLTHDVAINSSRGRTDKALDYAALCYRANPSDQTCLTDSISFATDRSERDYAYIPPAKQSASLFFALKGDAEDVRQWAAAIADTSRLEPLLASHASRPSTADSPARPTATAVTSKPFSLANRPLDVKPGLGFTFSFSPRARSPEGTMTMDEMQSSKWVIYALRAFFMRFLHLARKADSADIFVMLMGYVVMHGTFVSLFLNMRKLGSKFWLGASVLLSSTFAFFVALLIAHLSSLKVNPVLLSEALPFLVITVGFEKPFLLTKAVFDNPAIAPLGQPDRPGGEENYFVPRSHRNQFRETSSGIGSPTGDRTRKVGVRWAAPCSASDIVVAAVEKTGSGIVRDYVIEFAVLTVGAMSGLSGLKEFCHLAALILVFDCAFLFSFYVAILTVMVEVHRIKIMRGLKRNDSSADLARILDDGSTTFYDPPAPISNLTASQKLVKLVTGSAPGDKAMQSSPTARLKLLLLISFLVLHISNLLTTLRPSTESFATSLTSNDSASALATSPSLTPFLSALAGSTSGKVVATIAPKVQLRVFLPGTAVATSSSLEVLGRLMGTWSHIVGDPVMSKWIIIALAVSVFLNGYLLKGFAVGPGGTGEGFAPASAGEAAARILIASTRAHANGKEADGRMKMKRRWSGGVEGLSKLQNDWTLADAARLAKERRLKMVAEEERRDAAFRRLSHSSQDSNSPPASPIFVRPKARRPDQGETGNGVSYKELSTETLRPLSTQPTIAVTRSDDASSADSEANSNSSVSDPDSSETNFTPATTVAGESLPVTPISASIKLNARPRSFEQCIDIYAAGEGIDLLVDEEVVLLVQKGRIAAYALEKLLKDNDRAVRIRRALISRASTTKSLEKSLLPFRHYDYDRVIGQCCENVVGYMPVPVGIAGPLRIDGHALPIPMATTEGALVASTSRGCKALNAGGGVTTVLTQDAMTRGPALEFPSITSCARAKKWIDSQEGSDLMKAAFNSTSRFARLQSLKTAMAGRTLFVRFATQTGDAMGMNMISKGTEKALEMMMTEHFPEMIVASLSGNYCTDKKPAAINWIEGRGKSVVAEGVIPGSVVKSILKTTVADIVKLNITKNLVGSAMAGSIGGNNAHSSNILTAIFLATGQDPAQNVESANCMTLMEAVNGGQDLLITCTMPSIEVGTVGGGTTLPPQSAMLEMLGVKGPHATAPGDNARRLARIICAAVMAGELSLMSALAAGHLVKSHMQHNRAPAAAPTTTDITGHTYLTPLPTRPNTPGPSSLALNRLGMIGPLTQATPSLSPATSSTPTHR</sequence>
<feature type="region of interest" description="Disordered" evidence="16">
    <location>
        <begin position="1954"/>
        <end position="1985"/>
    </location>
</feature>
<evidence type="ECO:0000256" key="5">
    <source>
        <dbReference type="ARBA" id="ARBA00022449"/>
    </source>
</evidence>
<dbReference type="PANTHER" id="PTHR10572:SF24">
    <property type="entry name" value="3-HYDROXY-3-METHYLGLUTARYL-COENZYME A REDUCTASE"/>
    <property type="match status" value="1"/>
</dbReference>
<feature type="transmembrane region" description="Helical" evidence="15">
    <location>
        <begin position="946"/>
        <end position="968"/>
    </location>
</feature>
<dbReference type="Gene3D" id="3.90.770.10">
    <property type="entry name" value="3-hydroxy-3-methylglutaryl-coenzyme A Reductase, Chain A, domain 2"/>
    <property type="match status" value="1"/>
</dbReference>
<dbReference type="GO" id="GO:1902600">
    <property type="term" value="P:proton transmembrane transport"/>
    <property type="evidence" value="ECO:0007669"/>
    <property type="project" value="InterPro"/>
</dbReference>
<reference evidence="18 19" key="1">
    <citation type="journal article" date="2011" name="J. Gen. Appl. Microbiol.">
        <title>Draft genome sequencing of the enigmatic basidiomycete Mixia osmundae.</title>
        <authorList>
            <person name="Nishida H."/>
            <person name="Nagatsuka Y."/>
            <person name="Sugiyama J."/>
        </authorList>
    </citation>
    <scope>NUCLEOTIDE SEQUENCE [LARGE SCALE GENOMIC DNA]</scope>
    <source>
        <strain evidence="19">CBS 9802 / IAM 14324 / JCM 22182 / KY 12970</strain>
    </source>
</reference>
<dbReference type="InterPro" id="IPR053958">
    <property type="entry name" value="HMGCR/SNAP/NPC1-like_SSD"/>
</dbReference>
<dbReference type="PROSITE" id="PS01192">
    <property type="entry name" value="HMG_COA_REDUCTASE_3"/>
    <property type="match status" value="1"/>
</dbReference>
<reference evidence="18 19" key="2">
    <citation type="journal article" date="2012" name="Open Biol.">
        <title>Characteristics of nucleosomes and linker DNA regions on the genome of the basidiomycete Mixia osmundae revealed by mono- and dinucleosome mapping.</title>
        <authorList>
            <person name="Nishida H."/>
            <person name="Kondo S."/>
            <person name="Matsumoto T."/>
            <person name="Suzuki Y."/>
            <person name="Yoshikawa H."/>
            <person name="Taylor T.D."/>
            <person name="Sugiyama J."/>
        </authorList>
    </citation>
    <scope>NUCLEOTIDE SEQUENCE [LARGE SCALE GENOMIC DNA]</scope>
    <source>
        <strain evidence="19">CBS 9802 / IAM 14324 / JCM 22182 / KY 12970</strain>
    </source>
</reference>
<dbReference type="eggNOG" id="KOG4505">
    <property type="taxonomic scope" value="Eukaryota"/>
</dbReference>
<evidence type="ECO:0000256" key="9">
    <source>
        <dbReference type="ARBA" id="ARBA00022989"/>
    </source>
</evidence>
<dbReference type="SUPFAM" id="SSF56542">
    <property type="entry name" value="Substrate-binding domain of HMG-CoA reductase"/>
    <property type="match status" value="1"/>
</dbReference>
<feature type="compositionally biased region" description="Basic and acidic residues" evidence="16">
    <location>
        <begin position="468"/>
        <end position="477"/>
    </location>
</feature>
<evidence type="ECO:0000256" key="7">
    <source>
        <dbReference type="ARBA" id="ARBA00022824"/>
    </source>
</evidence>
<dbReference type="InterPro" id="IPR004554">
    <property type="entry name" value="HMG_CoA_Rdtase_eu_arc"/>
</dbReference>
<dbReference type="Pfam" id="PF12349">
    <property type="entry name" value="Sterol-sensing"/>
    <property type="match status" value="2"/>
</dbReference>
<evidence type="ECO:0000256" key="16">
    <source>
        <dbReference type="SAM" id="MobiDB-lite"/>
    </source>
</evidence>
<dbReference type="FunFam" id="3.90.770.10:FF:000001">
    <property type="entry name" value="3-hydroxy-3-methylglutaryl coenzyme A reductase"/>
    <property type="match status" value="1"/>
</dbReference>
<dbReference type="EMBL" id="BABT02000126">
    <property type="protein sequence ID" value="GAA97563.1"/>
    <property type="molecule type" value="Genomic_DNA"/>
</dbReference>
<dbReference type="FunFam" id="1.20.1530.20:FF:000015">
    <property type="entry name" value="Na(+)/H(+) antiporter 2"/>
    <property type="match status" value="1"/>
</dbReference>
<evidence type="ECO:0000259" key="17">
    <source>
        <dbReference type="PROSITE" id="PS50156"/>
    </source>
</evidence>
<dbReference type="GO" id="GO:0015297">
    <property type="term" value="F:antiporter activity"/>
    <property type="evidence" value="ECO:0007669"/>
    <property type="project" value="UniProtKB-KW"/>
</dbReference>
<dbReference type="InterPro" id="IPR009023">
    <property type="entry name" value="HMG_CoA_Rdtase_NAD(P)-bd_sf"/>
</dbReference>
<keyword evidence="9 15" id="KW-1133">Transmembrane helix</keyword>
<dbReference type="InParanoid" id="G7E403"/>
<keyword evidence="8 15" id="KW-0521">NADP</keyword>
<dbReference type="Pfam" id="PF00368">
    <property type="entry name" value="HMG-CoA_red"/>
    <property type="match status" value="1"/>
</dbReference>
<dbReference type="Gene3D" id="1.10.3270.10">
    <property type="entry name" value="HMGR, N-terminal domain"/>
    <property type="match status" value="1"/>
</dbReference>
<dbReference type="FunCoup" id="G7E403">
    <property type="interactions" value="155"/>
</dbReference>
<comment type="subcellular location">
    <subcellularLocation>
        <location evidence="1 15">Endoplasmic reticulum membrane</location>
        <topology evidence="1 15">Multi-pass membrane protein</topology>
    </subcellularLocation>
</comment>
<proteinExistence type="inferred from homology"/>
<dbReference type="InterPro" id="IPR009029">
    <property type="entry name" value="HMG_CoA_Rdtase_sub-bd_dom_sf"/>
</dbReference>